<dbReference type="RefSeq" id="XP_003003076.1">
    <property type="nucleotide sequence ID" value="XM_003003030.1"/>
</dbReference>
<evidence type="ECO:0000256" key="2">
    <source>
        <dbReference type="SAM" id="Phobius"/>
    </source>
</evidence>
<evidence type="ECO:0000313" key="4">
    <source>
        <dbReference type="Proteomes" id="UP000008698"/>
    </source>
</evidence>
<dbReference type="Proteomes" id="UP000008698">
    <property type="component" value="Unassembled WGS sequence"/>
</dbReference>
<dbReference type="HOGENOM" id="CLU_2039844_0_0_1"/>
<evidence type="ECO:0000313" key="3">
    <source>
        <dbReference type="EMBL" id="EEY20528.1"/>
    </source>
</evidence>
<gene>
    <name evidence="3" type="ORF">VDBG_06638</name>
</gene>
<feature type="region of interest" description="Disordered" evidence="1">
    <location>
        <begin position="81"/>
        <end position="121"/>
    </location>
</feature>
<dbReference type="KEGG" id="val:VDBG_06638"/>
<accession>C9SP13</accession>
<proteinExistence type="predicted"/>
<feature type="compositionally biased region" description="Polar residues" evidence="1">
    <location>
        <begin position="112"/>
        <end position="121"/>
    </location>
</feature>
<keyword evidence="2" id="KW-0812">Transmembrane</keyword>
<keyword evidence="2" id="KW-0472">Membrane</keyword>
<protein>
    <submittedName>
        <fullName evidence="3">Predicted protein</fullName>
    </submittedName>
</protein>
<sequence length="121" mass="13091">MEAQKGAPAMSLLTDGAEADLLVFVIAIALFYLNLISAEGQRTFGQASAGLQRTSHTQARWRWWGGGGNTLARWPRQVKRLPDRQSGCHPCPNVAGVAPPPVQPPAQLVSRPRSQQVHTGQ</sequence>
<dbReference type="EMBL" id="DS985221">
    <property type="protein sequence ID" value="EEY20528.1"/>
    <property type="molecule type" value="Genomic_DNA"/>
</dbReference>
<name>C9SP13_VERA1</name>
<reference evidence="4" key="1">
    <citation type="journal article" date="2011" name="PLoS Pathog.">
        <title>Comparative genomics yields insights into niche adaptation of plant vascular wilt pathogens.</title>
        <authorList>
            <person name="Klosterman S.J."/>
            <person name="Subbarao K.V."/>
            <person name="Kang S."/>
            <person name="Veronese P."/>
            <person name="Gold S.E."/>
            <person name="Thomma B.P.H.J."/>
            <person name="Chen Z."/>
            <person name="Henrissat B."/>
            <person name="Lee Y.-H."/>
            <person name="Park J."/>
            <person name="Garcia-Pedrajas M.D."/>
            <person name="Barbara D.J."/>
            <person name="Anchieta A."/>
            <person name="de Jonge R."/>
            <person name="Santhanam P."/>
            <person name="Maruthachalam K."/>
            <person name="Atallah Z."/>
            <person name="Amyotte S.G."/>
            <person name="Paz Z."/>
            <person name="Inderbitzin P."/>
            <person name="Hayes R.J."/>
            <person name="Heiman D.I."/>
            <person name="Young S."/>
            <person name="Zeng Q."/>
            <person name="Engels R."/>
            <person name="Galagan J."/>
            <person name="Cuomo C.A."/>
            <person name="Dobinson K.F."/>
            <person name="Ma L.-J."/>
        </authorList>
    </citation>
    <scope>NUCLEOTIDE SEQUENCE [LARGE SCALE GENOMIC DNA]</scope>
    <source>
        <strain evidence="4">VaMs.102 / ATCC MYA-4576 / FGSC 10136</strain>
    </source>
</reference>
<keyword evidence="4" id="KW-1185">Reference proteome</keyword>
<keyword evidence="2" id="KW-1133">Transmembrane helix</keyword>
<dbReference type="AlphaFoldDB" id="C9SP13"/>
<feature type="transmembrane region" description="Helical" evidence="2">
    <location>
        <begin position="21"/>
        <end position="38"/>
    </location>
</feature>
<dbReference type="GeneID" id="9537119"/>
<organism evidence="4">
    <name type="scientific">Verticillium alfalfae (strain VaMs.102 / ATCC MYA-4576 / FGSC 10136)</name>
    <name type="common">Verticillium wilt of alfalfa</name>
    <name type="synonym">Verticillium albo-atrum</name>
    <dbReference type="NCBI Taxonomy" id="526221"/>
    <lineage>
        <taxon>Eukaryota</taxon>
        <taxon>Fungi</taxon>
        <taxon>Dikarya</taxon>
        <taxon>Ascomycota</taxon>
        <taxon>Pezizomycotina</taxon>
        <taxon>Sordariomycetes</taxon>
        <taxon>Hypocreomycetidae</taxon>
        <taxon>Glomerellales</taxon>
        <taxon>Plectosphaerellaceae</taxon>
        <taxon>Verticillium</taxon>
    </lineage>
</organism>
<evidence type="ECO:0000256" key="1">
    <source>
        <dbReference type="SAM" id="MobiDB-lite"/>
    </source>
</evidence>